<feature type="compositionally biased region" description="Basic residues" evidence="1">
    <location>
        <begin position="24"/>
        <end position="35"/>
    </location>
</feature>
<dbReference type="Proteomes" id="UP000050794">
    <property type="component" value="Unassembled WGS sequence"/>
</dbReference>
<gene>
    <name evidence="2" type="ORF">TCNE_LOCUS18413</name>
</gene>
<proteinExistence type="predicted"/>
<keyword evidence="3" id="KW-1185">Reference proteome</keyword>
<organism evidence="3 4">
    <name type="scientific">Toxocara canis</name>
    <name type="common">Canine roundworm</name>
    <dbReference type="NCBI Taxonomy" id="6265"/>
    <lineage>
        <taxon>Eukaryota</taxon>
        <taxon>Metazoa</taxon>
        <taxon>Ecdysozoa</taxon>
        <taxon>Nematoda</taxon>
        <taxon>Chromadorea</taxon>
        <taxon>Rhabditida</taxon>
        <taxon>Spirurina</taxon>
        <taxon>Ascaridomorpha</taxon>
        <taxon>Ascaridoidea</taxon>
        <taxon>Toxocaridae</taxon>
        <taxon>Toxocara</taxon>
    </lineage>
</organism>
<name>A0A183VCE3_TOXCA</name>
<evidence type="ECO:0000313" key="4">
    <source>
        <dbReference type="WBParaSite" id="TCNE_0001841701-mRNA-1"/>
    </source>
</evidence>
<evidence type="ECO:0000256" key="1">
    <source>
        <dbReference type="SAM" id="MobiDB-lite"/>
    </source>
</evidence>
<sequence>MPQWWLIKAKLQQEVLRCSRYIHHTSRDRRKKRQMRSGGGTTMGARPRRHQLLAPITANARTHPTITAKQNQARFNICIPLHTLISPF</sequence>
<feature type="region of interest" description="Disordered" evidence="1">
    <location>
        <begin position="24"/>
        <end position="50"/>
    </location>
</feature>
<accession>A0A183VCE3</accession>
<dbReference type="WBParaSite" id="TCNE_0001841701-mRNA-1">
    <property type="protein sequence ID" value="TCNE_0001841701-mRNA-1"/>
    <property type="gene ID" value="TCNE_0001841701"/>
</dbReference>
<evidence type="ECO:0000313" key="2">
    <source>
        <dbReference type="EMBL" id="VDM49734.1"/>
    </source>
</evidence>
<dbReference type="AlphaFoldDB" id="A0A183VCE3"/>
<reference evidence="2 3" key="2">
    <citation type="submission" date="2018-11" db="EMBL/GenBank/DDBJ databases">
        <authorList>
            <consortium name="Pathogen Informatics"/>
        </authorList>
    </citation>
    <scope>NUCLEOTIDE SEQUENCE [LARGE SCALE GENOMIC DNA]</scope>
</reference>
<reference evidence="4" key="1">
    <citation type="submission" date="2016-06" db="UniProtKB">
        <authorList>
            <consortium name="WormBaseParasite"/>
        </authorList>
    </citation>
    <scope>IDENTIFICATION</scope>
</reference>
<dbReference type="EMBL" id="UYWY01025501">
    <property type="protein sequence ID" value="VDM49734.1"/>
    <property type="molecule type" value="Genomic_DNA"/>
</dbReference>
<evidence type="ECO:0000313" key="3">
    <source>
        <dbReference type="Proteomes" id="UP000050794"/>
    </source>
</evidence>
<protein>
    <submittedName>
        <fullName evidence="4">Secreted protein</fullName>
    </submittedName>
</protein>